<dbReference type="EMBL" id="HG001807">
    <property type="protein sequence ID" value="CDF36923.1"/>
    <property type="molecule type" value="Genomic_DNA"/>
</dbReference>
<dbReference type="RefSeq" id="XP_005716742.1">
    <property type="nucleotide sequence ID" value="XM_005716685.1"/>
</dbReference>
<dbReference type="KEGG" id="ccp:CHC_T00005577001"/>
<dbReference type="Proteomes" id="UP000012073">
    <property type="component" value="Unassembled WGS sequence"/>
</dbReference>
<name>R7QGP3_CHOCR</name>
<dbReference type="AlphaFoldDB" id="R7QGP3"/>
<accession>R7QGP3</accession>
<evidence type="ECO:0000256" key="1">
    <source>
        <dbReference type="SAM" id="MobiDB-lite"/>
    </source>
</evidence>
<evidence type="ECO:0000313" key="2">
    <source>
        <dbReference type="EMBL" id="CDF36923.1"/>
    </source>
</evidence>
<feature type="region of interest" description="Disordered" evidence="1">
    <location>
        <begin position="1"/>
        <end position="53"/>
    </location>
</feature>
<dbReference type="GeneID" id="17324440"/>
<protein>
    <submittedName>
        <fullName evidence="2">Uncharacterized protein</fullName>
    </submittedName>
</protein>
<gene>
    <name evidence="2" type="ORF">CHC_T00005577001</name>
</gene>
<dbReference type="Gramene" id="CDF36923">
    <property type="protein sequence ID" value="CDF36923"/>
    <property type="gene ID" value="CHC_T00005577001"/>
</dbReference>
<evidence type="ECO:0000313" key="3">
    <source>
        <dbReference type="Proteomes" id="UP000012073"/>
    </source>
</evidence>
<proteinExistence type="predicted"/>
<keyword evidence="3" id="KW-1185">Reference proteome</keyword>
<organism evidence="2 3">
    <name type="scientific">Chondrus crispus</name>
    <name type="common">Carrageen Irish moss</name>
    <name type="synonym">Polymorpha crispa</name>
    <dbReference type="NCBI Taxonomy" id="2769"/>
    <lineage>
        <taxon>Eukaryota</taxon>
        <taxon>Rhodophyta</taxon>
        <taxon>Florideophyceae</taxon>
        <taxon>Rhodymeniophycidae</taxon>
        <taxon>Gigartinales</taxon>
        <taxon>Gigartinaceae</taxon>
        <taxon>Chondrus</taxon>
    </lineage>
</organism>
<reference evidence="3" key="1">
    <citation type="journal article" date="2013" name="Proc. Natl. Acad. Sci. U.S.A.">
        <title>Genome structure and metabolic features in the red seaweed Chondrus crispus shed light on evolution of the Archaeplastida.</title>
        <authorList>
            <person name="Collen J."/>
            <person name="Porcel B."/>
            <person name="Carre W."/>
            <person name="Ball S.G."/>
            <person name="Chaparro C."/>
            <person name="Tonon T."/>
            <person name="Barbeyron T."/>
            <person name="Michel G."/>
            <person name="Noel B."/>
            <person name="Valentin K."/>
            <person name="Elias M."/>
            <person name="Artiguenave F."/>
            <person name="Arun A."/>
            <person name="Aury J.M."/>
            <person name="Barbosa-Neto J.F."/>
            <person name="Bothwell J.H."/>
            <person name="Bouget F.Y."/>
            <person name="Brillet L."/>
            <person name="Cabello-Hurtado F."/>
            <person name="Capella-Gutierrez S."/>
            <person name="Charrier B."/>
            <person name="Cladiere L."/>
            <person name="Cock J.M."/>
            <person name="Coelho S.M."/>
            <person name="Colleoni C."/>
            <person name="Czjzek M."/>
            <person name="Da Silva C."/>
            <person name="Delage L."/>
            <person name="Denoeud F."/>
            <person name="Deschamps P."/>
            <person name="Dittami S.M."/>
            <person name="Gabaldon T."/>
            <person name="Gachon C.M."/>
            <person name="Groisillier A."/>
            <person name="Herve C."/>
            <person name="Jabbari K."/>
            <person name="Katinka M."/>
            <person name="Kloareg B."/>
            <person name="Kowalczyk N."/>
            <person name="Labadie K."/>
            <person name="Leblanc C."/>
            <person name="Lopez P.J."/>
            <person name="McLachlan D.H."/>
            <person name="Meslet-Cladiere L."/>
            <person name="Moustafa A."/>
            <person name="Nehr Z."/>
            <person name="Nyvall Collen P."/>
            <person name="Panaud O."/>
            <person name="Partensky F."/>
            <person name="Poulain J."/>
            <person name="Rensing S.A."/>
            <person name="Rousvoal S."/>
            <person name="Samson G."/>
            <person name="Symeonidi A."/>
            <person name="Weissenbach J."/>
            <person name="Zambounis A."/>
            <person name="Wincker P."/>
            <person name="Boyen C."/>
        </authorList>
    </citation>
    <scope>NUCLEOTIDE SEQUENCE [LARGE SCALE GENOMIC DNA]</scope>
    <source>
        <strain evidence="3">cv. Stackhouse</strain>
    </source>
</reference>
<sequence length="94" mass="10108">MATSLCAGSGKRSSWSREARVVPTAIGAASKPRDASHKRLHRSPSGKDTVSTTSTSWLYRTAGNLESTLAAMTTGRYKGSLLSHQEQKHGLHEL</sequence>